<evidence type="ECO:0000313" key="11">
    <source>
        <dbReference type="Proteomes" id="UP000279236"/>
    </source>
</evidence>
<evidence type="ECO:0000256" key="5">
    <source>
        <dbReference type="SAM" id="Coils"/>
    </source>
</evidence>
<feature type="compositionally biased region" description="Basic and acidic residues" evidence="6">
    <location>
        <begin position="485"/>
        <end position="517"/>
    </location>
</feature>
<dbReference type="STRING" id="105984.A0A427XQR2"/>
<dbReference type="InterPro" id="IPR000198">
    <property type="entry name" value="RhoGAP_dom"/>
</dbReference>
<feature type="region of interest" description="Disordered" evidence="6">
    <location>
        <begin position="557"/>
        <end position="631"/>
    </location>
</feature>
<dbReference type="RefSeq" id="XP_028475913.1">
    <property type="nucleotide sequence ID" value="XM_028623939.1"/>
</dbReference>
<accession>A0A427XQR2</accession>
<dbReference type="Gene3D" id="2.10.110.10">
    <property type="entry name" value="Cysteine Rich Protein"/>
    <property type="match status" value="2"/>
</dbReference>
<feature type="domain" description="Phorbol-ester/DAG-type" evidence="8">
    <location>
        <begin position="981"/>
        <end position="1029"/>
    </location>
</feature>
<dbReference type="Pfam" id="PF00412">
    <property type="entry name" value="LIM"/>
    <property type="match status" value="1"/>
</dbReference>
<dbReference type="PROSITE" id="PS50238">
    <property type="entry name" value="RHOGAP"/>
    <property type="match status" value="1"/>
</dbReference>
<feature type="coiled-coil region" evidence="5">
    <location>
        <begin position="821"/>
        <end position="883"/>
    </location>
</feature>
<dbReference type="PROSITE" id="PS00479">
    <property type="entry name" value="ZF_DAG_PE_1"/>
    <property type="match status" value="1"/>
</dbReference>
<feature type="compositionally biased region" description="Polar residues" evidence="6">
    <location>
        <begin position="593"/>
        <end position="605"/>
    </location>
</feature>
<sequence>MTAVDTNTPLALPADSAPSHRQSLSNGNNTLATPRGDPEALSTISSLTDLEARCGGCRNVIDQDNGGIVVAFGSSLWHVDCFRCAKCQEKVSADTNLLLLSDGSPVCGNCSYQCFVCKQAITEEAIMTGDESYHAHCFTCRTCKRRIEELVFAKTTQGIYCMSCHNDRVARSRRHAEAKRQRAARKEREAREKADGELRRAEEQGGRMTSSSTSTSLNVLANTVSRSSTEATVAAPSPMGSTTASPRDLPDRKGSLPPVSPQHNSTLPAAQRALSVDRAGGPASPNARSPSPSPGGRKGAGDPNMPTSPTIDAPLMSRGQSLDQPPPRSSSASPAPPAAAAGSSNPLSPASPINTISQSLSGSPSTPNQPHSPTSRQAGNPGLGVGLSVPTPKASKRRSINPGMTFNMDAHNATFAAEPRASSPLRAANDDAQQQRIVSGSPAPGTPSQDPKDRAASPVPPLIGTPNAQSTPVVEAATVPNGSGADEKENKDPQSKLDVKGKKGELDGSASDHEDRAAAAAAADGDATKQGPRIDAPALPTMSFSLSDPDFAVLLKEMESSPKKKGSVVPEVVTSSGSPNPQAPSDLEDANSAPMSRSPNMNLSAAANGEDKSLLSPSNVSGLPGGSTHRRRLSMESAVSVRLGAESALSSLKELMSEAKGDTVTVDRDILNEVIREHDALRDITMTLKNKYTGAKRSSQQYSEGLTVAGEEYDKEVAMRQELEAEVTRLRAQVHGQTARLSVISSEERRAENMRRRSHDLASNLTGLERDISRLRAQRDISLAEVEELHAKKVESAVGGSTDEATSKLGRSLTRRLDTIKEQYRDELGPLSAQREALQREINDLRDTREQFLEESTALAAKNEELAELNAQLSRNTESMQDSMTRRAPAFPHTTVKAPRGHPSGSPSMSSLANALQDVPEETARVIKVSKPVEVEAAPVRRFKWIGGGKSPKAELAKPAVGDAGGGNRKYRPSTEMGVRDHQFQQHSTMRLGRCELCQDKMWGLQEVKCASCGVVCHSKCAEKLPRSCPGKAEAEDGPPPVSMFGRDLSEQAESDGTAVPTIVTKCIRAVEANGMEYEGIYRKTGGSSQSKQITQLFERARYDTFDLTNVESFNDISSITSVLKTYFRQLPDPLMTHTLHESFVAAANIRDHANKHAALCVLLKELPKHHYNTLKVLMLHLNRVTAKSGVNLMTSQNLGVVFGPTLLRSKDPGREFGDMAGKALSVQWMVDNAPTVFVDEDDE</sequence>
<feature type="region of interest" description="Disordered" evidence="6">
    <location>
        <begin position="1"/>
        <end position="38"/>
    </location>
</feature>
<dbReference type="CDD" id="cd09395">
    <property type="entry name" value="LIM2_Rga"/>
    <property type="match status" value="1"/>
</dbReference>
<comment type="caution">
    <text evidence="10">The sequence shown here is derived from an EMBL/GenBank/DDBJ whole genome shotgun (WGS) entry which is preliminary data.</text>
</comment>
<evidence type="ECO:0000259" key="7">
    <source>
        <dbReference type="PROSITE" id="PS50023"/>
    </source>
</evidence>
<dbReference type="SMART" id="SM00109">
    <property type="entry name" value="C1"/>
    <property type="match status" value="1"/>
</dbReference>
<feature type="compositionally biased region" description="Polar residues" evidence="6">
    <location>
        <begin position="353"/>
        <end position="378"/>
    </location>
</feature>
<dbReference type="Pfam" id="PF00130">
    <property type="entry name" value="C1_1"/>
    <property type="match status" value="1"/>
</dbReference>
<dbReference type="SMART" id="SM00132">
    <property type="entry name" value="LIM"/>
    <property type="match status" value="2"/>
</dbReference>
<feature type="region of interest" description="Disordered" evidence="6">
    <location>
        <begin position="893"/>
        <end position="912"/>
    </location>
</feature>
<evidence type="ECO:0008006" key="12">
    <source>
        <dbReference type="Google" id="ProtNLM"/>
    </source>
</evidence>
<dbReference type="Gene3D" id="3.30.60.20">
    <property type="match status" value="1"/>
</dbReference>
<reference evidence="10 11" key="1">
    <citation type="submission" date="2018-11" db="EMBL/GenBank/DDBJ databases">
        <title>Genome sequence of Apiotrichum porosum DSM 27194.</title>
        <authorList>
            <person name="Aliyu H."/>
            <person name="Gorte O."/>
            <person name="Ochsenreither K."/>
        </authorList>
    </citation>
    <scope>NUCLEOTIDE SEQUENCE [LARGE SCALE GENOMIC DNA]</scope>
    <source>
        <strain evidence="10 11">DSM 27194</strain>
    </source>
</reference>
<dbReference type="GO" id="GO:0005096">
    <property type="term" value="F:GTPase activator activity"/>
    <property type="evidence" value="ECO:0007669"/>
    <property type="project" value="UniProtKB-KW"/>
</dbReference>
<protein>
    <recommendedName>
        <fullName evidence="12">Rho-type gtpase-activating protein</fullName>
    </recommendedName>
</protein>
<dbReference type="InterPro" id="IPR002219">
    <property type="entry name" value="PKC_DAG/PE"/>
</dbReference>
<feature type="domain" description="Rho-GAP" evidence="9">
    <location>
        <begin position="1047"/>
        <end position="1238"/>
    </location>
</feature>
<evidence type="ECO:0000313" key="10">
    <source>
        <dbReference type="EMBL" id="RSH81194.1"/>
    </source>
</evidence>
<dbReference type="GO" id="GO:0007165">
    <property type="term" value="P:signal transduction"/>
    <property type="evidence" value="ECO:0007669"/>
    <property type="project" value="InterPro"/>
</dbReference>
<dbReference type="InterPro" id="IPR051854">
    <property type="entry name" value="Rho-type_GAP"/>
</dbReference>
<dbReference type="FunFam" id="1.10.555.10:FF:000043">
    <property type="entry name" value="Rho GTPase activator Rga"/>
    <property type="match status" value="1"/>
</dbReference>
<dbReference type="InterPro" id="IPR001781">
    <property type="entry name" value="Znf_LIM"/>
</dbReference>
<dbReference type="PROSITE" id="PS50023">
    <property type="entry name" value="LIM_DOMAIN_2"/>
    <property type="match status" value="1"/>
</dbReference>
<dbReference type="Proteomes" id="UP000279236">
    <property type="component" value="Unassembled WGS sequence"/>
</dbReference>
<dbReference type="SUPFAM" id="SSF57889">
    <property type="entry name" value="Cysteine-rich domain"/>
    <property type="match status" value="1"/>
</dbReference>
<keyword evidence="1" id="KW-0343">GTPase activation</keyword>
<feature type="region of interest" description="Disordered" evidence="6">
    <location>
        <begin position="951"/>
        <end position="985"/>
    </location>
</feature>
<evidence type="ECO:0000259" key="8">
    <source>
        <dbReference type="PROSITE" id="PS50081"/>
    </source>
</evidence>
<dbReference type="Pfam" id="PF00620">
    <property type="entry name" value="RhoGAP"/>
    <property type="match status" value="1"/>
</dbReference>
<proteinExistence type="predicted"/>
<name>A0A427XQR2_9TREE</name>
<dbReference type="Gene3D" id="1.10.555.10">
    <property type="entry name" value="Rho GTPase activation protein"/>
    <property type="match status" value="1"/>
</dbReference>
<gene>
    <name evidence="10" type="ORF">EHS24_008631</name>
</gene>
<evidence type="ECO:0000256" key="4">
    <source>
        <dbReference type="PROSITE-ProRule" id="PRU00125"/>
    </source>
</evidence>
<feature type="compositionally biased region" description="Low complexity" evidence="6">
    <location>
        <begin position="329"/>
        <end position="352"/>
    </location>
</feature>
<keyword evidence="3 4" id="KW-0862">Zinc</keyword>
<keyword evidence="5" id="KW-0175">Coiled coil</keyword>
<dbReference type="GeneID" id="39593174"/>
<dbReference type="PANTHER" id="PTHR46075:SF2">
    <property type="entry name" value="RHO GTPASE ACTIVATING PROTEIN AT 5A, ISOFORM A"/>
    <property type="match status" value="1"/>
</dbReference>
<dbReference type="OrthoDB" id="79452at2759"/>
<dbReference type="PROSITE" id="PS00478">
    <property type="entry name" value="LIM_DOMAIN_1"/>
    <property type="match status" value="2"/>
</dbReference>
<dbReference type="SMART" id="SM00324">
    <property type="entry name" value="RhoGAP"/>
    <property type="match status" value="1"/>
</dbReference>
<feature type="compositionally biased region" description="Polar residues" evidence="6">
    <location>
        <begin position="19"/>
        <end position="32"/>
    </location>
</feature>
<evidence type="ECO:0000256" key="6">
    <source>
        <dbReference type="SAM" id="MobiDB-lite"/>
    </source>
</evidence>
<evidence type="ECO:0000256" key="3">
    <source>
        <dbReference type="ARBA" id="ARBA00022833"/>
    </source>
</evidence>
<dbReference type="GO" id="GO:0046872">
    <property type="term" value="F:metal ion binding"/>
    <property type="evidence" value="ECO:0007669"/>
    <property type="project" value="UniProtKB-KW"/>
</dbReference>
<dbReference type="EMBL" id="RSCE01000007">
    <property type="protein sequence ID" value="RSH81194.1"/>
    <property type="molecule type" value="Genomic_DNA"/>
</dbReference>
<feature type="region of interest" description="Disordered" evidence="6">
    <location>
        <begin position="172"/>
        <end position="545"/>
    </location>
</feature>
<organism evidence="10 11">
    <name type="scientific">Apiotrichum porosum</name>
    <dbReference type="NCBI Taxonomy" id="105984"/>
    <lineage>
        <taxon>Eukaryota</taxon>
        <taxon>Fungi</taxon>
        <taxon>Dikarya</taxon>
        <taxon>Basidiomycota</taxon>
        <taxon>Agaricomycotina</taxon>
        <taxon>Tremellomycetes</taxon>
        <taxon>Trichosporonales</taxon>
        <taxon>Trichosporonaceae</taxon>
        <taxon>Apiotrichum</taxon>
    </lineage>
</organism>
<dbReference type="InterPro" id="IPR046349">
    <property type="entry name" value="C1-like_sf"/>
</dbReference>
<dbReference type="PROSITE" id="PS50081">
    <property type="entry name" value="ZF_DAG_PE_2"/>
    <property type="match status" value="1"/>
</dbReference>
<evidence type="ECO:0000256" key="2">
    <source>
        <dbReference type="ARBA" id="ARBA00022723"/>
    </source>
</evidence>
<feature type="domain" description="LIM zinc-binding" evidence="7">
    <location>
        <begin position="52"/>
        <end position="117"/>
    </location>
</feature>
<feature type="compositionally biased region" description="Low complexity" evidence="6">
    <location>
        <begin position="279"/>
        <end position="290"/>
    </location>
</feature>
<evidence type="ECO:0000256" key="1">
    <source>
        <dbReference type="ARBA" id="ARBA00022468"/>
    </source>
</evidence>
<feature type="compositionally biased region" description="Basic and acidic residues" evidence="6">
    <location>
        <begin position="178"/>
        <end position="205"/>
    </location>
</feature>
<evidence type="ECO:0000259" key="9">
    <source>
        <dbReference type="PROSITE" id="PS50238"/>
    </source>
</evidence>
<dbReference type="SUPFAM" id="SSF48350">
    <property type="entry name" value="GTPase activation domain, GAP"/>
    <property type="match status" value="1"/>
</dbReference>
<dbReference type="AlphaFoldDB" id="A0A427XQR2"/>
<dbReference type="FunFam" id="2.10.110.10:FF:000160">
    <property type="entry name" value="Signal transducer, putative"/>
    <property type="match status" value="1"/>
</dbReference>
<keyword evidence="4" id="KW-0440">LIM domain</keyword>
<feature type="compositionally biased region" description="Polar residues" evidence="6">
    <location>
        <begin position="217"/>
        <end position="231"/>
    </location>
</feature>
<keyword evidence="2 4" id="KW-0479">Metal-binding</keyword>
<dbReference type="PANTHER" id="PTHR46075">
    <property type="entry name" value="CHIMERIN FAMILY MEMBER"/>
    <property type="match status" value="1"/>
</dbReference>
<feature type="coiled-coil region" evidence="5">
    <location>
        <begin position="713"/>
        <end position="771"/>
    </location>
</feature>
<dbReference type="InterPro" id="IPR008936">
    <property type="entry name" value="Rho_GTPase_activation_prot"/>
</dbReference>
<keyword evidence="11" id="KW-1185">Reference proteome</keyword>
<dbReference type="CDD" id="cd09394">
    <property type="entry name" value="LIM1_Rga"/>
    <property type="match status" value="1"/>
</dbReference>